<dbReference type="HOGENOM" id="CLU_332855_0_0_7"/>
<evidence type="ECO:0000313" key="7">
    <source>
        <dbReference type="EMBL" id="ADR32686.1"/>
    </source>
</evidence>
<feature type="domain" description="Translocation and assembly module TamB C-terminal" evidence="6">
    <location>
        <begin position="630"/>
        <end position="930"/>
    </location>
</feature>
<dbReference type="AlphaFoldDB" id="E4TW70"/>
<keyword evidence="8" id="KW-1185">Reference proteome</keyword>
<gene>
    <name evidence="7" type="ordered locus">Sulku_0018</name>
</gene>
<feature type="transmembrane region" description="Helical" evidence="5">
    <location>
        <begin position="12"/>
        <end position="39"/>
    </location>
</feature>
<dbReference type="eggNOG" id="COG2911">
    <property type="taxonomic scope" value="Bacteria"/>
</dbReference>
<dbReference type="EMBL" id="CP002355">
    <property type="protein sequence ID" value="ADR32686.1"/>
    <property type="molecule type" value="Genomic_DNA"/>
</dbReference>
<sequence>MKRFWSLPWRKWFKHLFVTAHFLLYSSLLAASALLYIAFRPDGLEIVNTYFLKPLGIRYTHAEGSLLDGFTLHNLRTDNARAKTFVLKYNLVKILEGEHTIDSVQIDGLRLQLDDFKSDGTSIWPFPTFKLRDVTVTNLQLISSYSVELDLHGKNGTYDGDVINFSSLNATFKSRYASGAISGTVHQNSIRGMADIYPNSAELAPYSGRFTTLPRSLRIEIKELSNEKAILRTTIAALQSKQDPAVQAKAISLDFRYIYENDYLDIDALYTLIRGSDSMKTKHHLRYALEGKTTTEFDGIITSNHPLPSNTLHGAFSDDTNGLSGTLTLDGSTLALASKDYERFSWKLRSTHKNLRFIPSLPGALRSGSFELNGEGSYLLSSDSLKGTVDASHEDALFRGIFSSRNGYRVLDGNLTLPGDAPLWKNWAHKPPEHLSISLNNEANATRLNLSGDALSFSAVMQREKLKGSGNYLGTFFNVSGLLAPTQTRIDIDTFTPSVFATASELRPIELHKGEYYDAEMRTKTRITLSDTLSIQSDIEIPWYAAVLDSQRAYGGTDGRVRLAYRDGNITVENYRLEIANHPITTDKTSHLHINSAGGVTIDEFWIFDTLFLSGTVNSDLSAALRLHSDRFSYQGPERLAHASADMTFVRDAQANQTLSGVVNILDATITYLPFQEFKVMDDDIIIVQDVRPPSSAKLSMNLRVTAAQPIRFKTKELDLRLDPDLTLWKEPTGPVQILGMITIPSGTAVSAGKSFDIKHSEIYFGGDVPLNPYLNITIGHEVDYNKILIYVTHTLDSPIFLFSSDPVMSQNDIMSYLLFGGPANTVSGGDSSTSTVRADATNFMLGAGLKGLINGATKLQIDTMNILTTAEGGMGFEVGARLNKDLRVLYKNDTVSSVLIQYSLNRWLRLDADIHELGQGINAIYIKDFRDFLPHNKPAKK</sequence>
<name>E4TW70_SULKY</name>
<dbReference type="PANTHER" id="PTHR36985">
    <property type="entry name" value="TRANSLOCATION AND ASSEMBLY MODULE SUBUNIT TAMB"/>
    <property type="match status" value="1"/>
</dbReference>
<keyword evidence="4 5" id="KW-0472">Membrane</keyword>
<dbReference type="InterPro" id="IPR007452">
    <property type="entry name" value="TamB_C"/>
</dbReference>
<dbReference type="Pfam" id="PF04357">
    <property type="entry name" value="TamB"/>
    <property type="match status" value="1"/>
</dbReference>
<reference evidence="7 8" key="1">
    <citation type="journal article" date="2012" name="Stand. Genomic Sci.">
        <title>Complete genome sequence of the sulfur compounds oxidizing chemolithoautotroph Sulfuricurvum kujiense type strain (YK-1(T)).</title>
        <authorList>
            <person name="Han C."/>
            <person name="Kotsyurbenko O."/>
            <person name="Chertkov O."/>
            <person name="Held B."/>
            <person name="Lapidus A."/>
            <person name="Nolan M."/>
            <person name="Lucas S."/>
            <person name="Hammon N."/>
            <person name="Deshpande S."/>
            <person name="Cheng J.F."/>
            <person name="Tapia R."/>
            <person name="Goodwin L.A."/>
            <person name="Pitluck S."/>
            <person name="Liolios K."/>
            <person name="Pagani I."/>
            <person name="Ivanova N."/>
            <person name="Mavromatis K."/>
            <person name="Mikhailova N."/>
            <person name="Pati A."/>
            <person name="Chen A."/>
            <person name="Palaniappan K."/>
            <person name="Land M."/>
            <person name="Hauser L."/>
            <person name="Chang Y.J."/>
            <person name="Jeffries C.D."/>
            <person name="Brambilla E.M."/>
            <person name="Rohde M."/>
            <person name="Spring S."/>
            <person name="Sikorski J."/>
            <person name="Goker M."/>
            <person name="Woyke T."/>
            <person name="Bristow J."/>
            <person name="Eisen J.A."/>
            <person name="Markowitz V."/>
            <person name="Hugenholtz P."/>
            <person name="Kyrpides N.C."/>
            <person name="Klenk H.P."/>
            <person name="Detter J.C."/>
        </authorList>
    </citation>
    <scope>NUCLEOTIDE SEQUENCE [LARGE SCALE GENOMIC DNA]</scope>
    <source>
        <strain evidence="8">ATCC BAA-921 / DSM 16994 / JCM 11577 / YK-1</strain>
    </source>
</reference>
<keyword evidence="3 5" id="KW-1133">Transmembrane helix</keyword>
<evidence type="ECO:0000256" key="5">
    <source>
        <dbReference type="SAM" id="Phobius"/>
    </source>
</evidence>
<dbReference type="GO" id="GO:0097347">
    <property type="term" value="C:TAM protein secretion complex"/>
    <property type="evidence" value="ECO:0007669"/>
    <property type="project" value="TreeGrafter"/>
</dbReference>
<evidence type="ECO:0000259" key="6">
    <source>
        <dbReference type="Pfam" id="PF04357"/>
    </source>
</evidence>
<dbReference type="OrthoDB" id="5348023at2"/>
<dbReference type="GO" id="GO:0005886">
    <property type="term" value="C:plasma membrane"/>
    <property type="evidence" value="ECO:0007669"/>
    <property type="project" value="InterPro"/>
</dbReference>
<protein>
    <recommendedName>
        <fullName evidence="6">Translocation and assembly module TamB C-terminal domain-containing protein</fullName>
    </recommendedName>
</protein>
<dbReference type="PANTHER" id="PTHR36985:SF1">
    <property type="entry name" value="TRANSLOCATION AND ASSEMBLY MODULE SUBUNIT TAMB"/>
    <property type="match status" value="1"/>
</dbReference>
<dbReference type="GO" id="GO:0009306">
    <property type="term" value="P:protein secretion"/>
    <property type="evidence" value="ECO:0007669"/>
    <property type="project" value="InterPro"/>
</dbReference>
<accession>E4TW70</accession>
<keyword evidence="2 5" id="KW-0812">Transmembrane</keyword>
<proteinExistence type="predicted"/>
<evidence type="ECO:0000256" key="1">
    <source>
        <dbReference type="ARBA" id="ARBA00004167"/>
    </source>
</evidence>
<dbReference type="KEGG" id="sku:Sulku_0018"/>
<evidence type="ECO:0000256" key="3">
    <source>
        <dbReference type="ARBA" id="ARBA00022989"/>
    </source>
</evidence>
<comment type="subcellular location">
    <subcellularLocation>
        <location evidence="1">Membrane</location>
        <topology evidence="1">Single-pass membrane protein</topology>
    </subcellularLocation>
</comment>
<dbReference type="Proteomes" id="UP000008721">
    <property type="component" value="Chromosome"/>
</dbReference>
<organism evidence="7 8">
    <name type="scientific">Sulfuricurvum kujiense (strain ATCC BAA-921 / DSM 16994 / JCM 11577 / YK-1)</name>
    <dbReference type="NCBI Taxonomy" id="709032"/>
    <lineage>
        <taxon>Bacteria</taxon>
        <taxon>Pseudomonadati</taxon>
        <taxon>Campylobacterota</taxon>
        <taxon>Epsilonproteobacteria</taxon>
        <taxon>Campylobacterales</taxon>
        <taxon>Sulfurimonadaceae</taxon>
        <taxon>Sulfuricurvum</taxon>
    </lineage>
</organism>
<evidence type="ECO:0000256" key="2">
    <source>
        <dbReference type="ARBA" id="ARBA00022692"/>
    </source>
</evidence>
<evidence type="ECO:0000313" key="8">
    <source>
        <dbReference type="Proteomes" id="UP000008721"/>
    </source>
</evidence>
<dbReference type="RefSeq" id="WP_013458883.1">
    <property type="nucleotide sequence ID" value="NC_014762.1"/>
</dbReference>
<evidence type="ECO:0000256" key="4">
    <source>
        <dbReference type="ARBA" id="ARBA00023136"/>
    </source>
</evidence>
<dbReference type="STRING" id="709032.Sulku_0018"/>